<dbReference type="InterPro" id="IPR036864">
    <property type="entry name" value="Zn2-C6_fun-type_DNA-bd_sf"/>
</dbReference>
<comment type="caution">
    <text evidence="3">The sequence shown here is derived from an EMBL/GenBank/DDBJ whole genome shotgun (WGS) entry which is preliminary data.</text>
</comment>
<dbReference type="SUPFAM" id="SSF57701">
    <property type="entry name" value="Zn2/Cys6 DNA-binding domain"/>
    <property type="match status" value="1"/>
</dbReference>
<dbReference type="InterPro" id="IPR053157">
    <property type="entry name" value="Sterol_Uptake_Regulator"/>
</dbReference>
<protein>
    <recommendedName>
        <fullName evidence="2">Zn(2)-C6 fungal-type domain-containing protein</fullName>
    </recommendedName>
</protein>
<dbReference type="AlphaFoldDB" id="A0AAE0TM73"/>
<name>A0AAE0TM73_9PEZI</name>
<gene>
    <name evidence="3" type="ORF">LTR78_010712</name>
</gene>
<feature type="domain" description="Zn(2)-C6 fungal-type" evidence="2">
    <location>
        <begin position="43"/>
        <end position="73"/>
    </location>
</feature>
<evidence type="ECO:0000313" key="3">
    <source>
        <dbReference type="EMBL" id="KAK3669407.1"/>
    </source>
</evidence>
<reference evidence="3" key="1">
    <citation type="submission" date="2023-07" db="EMBL/GenBank/DDBJ databases">
        <title>Black Yeasts Isolated from many extreme environments.</title>
        <authorList>
            <person name="Coleine C."/>
            <person name="Stajich J.E."/>
            <person name="Selbmann L."/>
        </authorList>
    </citation>
    <scope>NUCLEOTIDE SEQUENCE</scope>
    <source>
        <strain evidence="3">CCFEE 5485</strain>
    </source>
</reference>
<dbReference type="Pfam" id="PF11951">
    <property type="entry name" value="Fungal_trans_2"/>
    <property type="match status" value="1"/>
</dbReference>
<evidence type="ECO:0000313" key="4">
    <source>
        <dbReference type="Proteomes" id="UP001274830"/>
    </source>
</evidence>
<dbReference type="InterPro" id="IPR021858">
    <property type="entry name" value="Fun_TF"/>
</dbReference>
<proteinExistence type="predicted"/>
<accession>A0AAE0TM73</accession>
<dbReference type="CDD" id="cd00067">
    <property type="entry name" value="GAL4"/>
    <property type="match status" value="1"/>
</dbReference>
<keyword evidence="1" id="KW-0539">Nucleus</keyword>
<dbReference type="Pfam" id="PF00172">
    <property type="entry name" value="Zn_clus"/>
    <property type="match status" value="1"/>
</dbReference>
<dbReference type="PROSITE" id="PS00463">
    <property type="entry name" value="ZN2_CY6_FUNGAL_1"/>
    <property type="match status" value="1"/>
</dbReference>
<dbReference type="GO" id="GO:0001228">
    <property type="term" value="F:DNA-binding transcription activator activity, RNA polymerase II-specific"/>
    <property type="evidence" value="ECO:0007669"/>
    <property type="project" value="TreeGrafter"/>
</dbReference>
<dbReference type="GO" id="GO:0008270">
    <property type="term" value="F:zinc ion binding"/>
    <property type="evidence" value="ECO:0007669"/>
    <property type="project" value="InterPro"/>
</dbReference>
<dbReference type="PROSITE" id="PS50048">
    <property type="entry name" value="ZN2_CY6_FUNGAL_2"/>
    <property type="match status" value="1"/>
</dbReference>
<dbReference type="Gene3D" id="4.10.240.10">
    <property type="entry name" value="Zn(2)-C6 fungal-type DNA-binding domain"/>
    <property type="match status" value="1"/>
</dbReference>
<evidence type="ECO:0000259" key="2">
    <source>
        <dbReference type="PROSITE" id="PS50048"/>
    </source>
</evidence>
<dbReference type="EMBL" id="JAUTXT010000086">
    <property type="protein sequence ID" value="KAK3669407.1"/>
    <property type="molecule type" value="Genomic_DNA"/>
</dbReference>
<dbReference type="PANTHER" id="PTHR47784">
    <property type="entry name" value="STEROL UPTAKE CONTROL PROTEIN 2"/>
    <property type="match status" value="1"/>
</dbReference>
<dbReference type="InterPro" id="IPR001138">
    <property type="entry name" value="Zn2Cys6_DnaBD"/>
</dbReference>
<evidence type="ECO:0000256" key="1">
    <source>
        <dbReference type="ARBA" id="ARBA00023242"/>
    </source>
</evidence>
<dbReference type="PANTHER" id="PTHR47784:SF9">
    <property type="entry name" value="ZN(II)2CYS6 TRANSCRIPTION FACTOR (EUROFUNG)"/>
    <property type="match status" value="1"/>
</dbReference>
<dbReference type="Proteomes" id="UP001274830">
    <property type="component" value="Unassembled WGS sequence"/>
</dbReference>
<organism evidence="3 4">
    <name type="scientific">Recurvomyces mirabilis</name>
    <dbReference type="NCBI Taxonomy" id="574656"/>
    <lineage>
        <taxon>Eukaryota</taxon>
        <taxon>Fungi</taxon>
        <taxon>Dikarya</taxon>
        <taxon>Ascomycota</taxon>
        <taxon>Pezizomycotina</taxon>
        <taxon>Dothideomycetes</taxon>
        <taxon>Dothideomycetidae</taxon>
        <taxon>Mycosphaerellales</taxon>
        <taxon>Teratosphaeriaceae</taxon>
        <taxon>Recurvomyces</taxon>
    </lineage>
</organism>
<keyword evidence="4" id="KW-1185">Reference proteome</keyword>
<dbReference type="SMART" id="SM00066">
    <property type="entry name" value="GAL4"/>
    <property type="match status" value="1"/>
</dbReference>
<sequence>MMKTKNTITGKPPKEFLVVFNAQDDGAGRPYASRKTHSKSRAGCFACKARRVKCDEQKPICIRCERTRVPCVYDTPSPPSNGCSSPTPDTAMHTMSVALVSAQLNEVFASSGLEGPMRRSSGDVRALQHFHAVTASTIGPPYMTSLIQAILLPKAWYDPALMHLAVAVSAAHQGRLLRDTQDEHAVRRLRFTEIQHWQTALALHQKQMAAKELPQDVGAHVLKLSLTVIFTFSLDDDLPVDTFLYGEDAKIAHAMAPVAACNGFRALRVMTNSWDALDLTSPWANVLTSADDDASTFTDKQAGVEGLPSAFVDLCNLDCGSTSDNNVYHRVLRLLTPLLQLEPGLNNFVRLLAFGGRIWLDVKLLASQRDHVILLLIAYWLVLLRQVNQWWVLTRARSACDAIVNYLLQNSQDPKLHYLLLYPASFGERGLDRIWTKLVPARAASQV</sequence>